<evidence type="ECO:0000256" key="1">
    <source>
        <dbReference type="ARBA" id="ARBA00022737"/>
    </source>
</evidence>
<dbReference type="EMBL" id="UINC01213782">
    <property type="protein sequence ID" value="SVE38709.1"/>
    <property type="molecule type" value="Genomic_DNA"/>
</dbReference>
<feature type="domain" description="Teneurin NHL" evidence="2">
    <location>
        <begin position="38"/>
        <end position="95"/>
    </location>
</feature>
<sequence>AVAPDGAIYVAEFDGHRVLRMNVDGAVSVVAGTGTPGFSGDGGPGQRAQLHSPRALSLDASGNLYIADWTNQAIRRLDRSGNIITVAGLGTSRTREVVSAMTAGLSPPLDLALGPSGYLYLLQQSVYAVSLLRAPSVEDSVVACQGASTALAARPAFINQNALAVLLAGGSGPGYQGDGGPLGSAQFLSPESVAIASDGKIYIADTGNHRIRLVSTDGAVSTLAGTGEPGFSGDGGPS</sequence>
<keyword evidence="1" id="KW-0677">Repeat</keyword>
<protein>
    <recommendedName>
        <fullName evidence="2">Teneurin NHL domain-containing protein</fullName>
    </recommendedName>
</protein>
<name>A0A383D376_9ZZZZ</name>
<proteinExistence type="predicted"/>
<evidence type="ECO:0000259" key="2">
    <source>
        <dbReference type="Pfam" id="PF25021"/>
    </source>
</evidence>
<dbReference type="Gene3D" id="2.120.10.30">
    <property type="entry name" value="TolB, C-terminal domain"/>
    <property type="match status" value="2"/>
</dbReference>
<dbReference type="InterPro" id="IPR056822">
    <property type="entry name" value="TEN_NHL"/>
</dbReference>
<dbReference type="Pfam" id="PF25021">
    <property type="entry name" value="TEN_NHL"/>
    <property type="match status" value="1"/>
</dbReference>
<accession>A0A383D376</accession>
<dbReference type="InterPro" id="IPR001258">
    <property type="entry name" value="NHL_repeat"/>
</dbReference>
<organism evidence="3">
    <name type="scientific">marine metagenome</name>
    <dbReference type="NCBI Taxonomy" id="408172"/>
    <lineage>
        <taxon>unclassified sequences</taxon>
        <taxon>metagenomes</taxon>
        <taxon>ecological metagenomes</taxon>
    </lineage>
</organism>
<dbReference type="SUPFAM" id="SSF101898">
    <property type="entry name" value="NHL repeat"/>
    <property type="match status" value="1"/>
</dbReference>
<feature type="non-terminal residue" evidence="3">
    <location>
        <position position="1"/>
    </location>
</feature>
<dbReference type="AlphaFoldDB" id="A0A383D376"/>
<dbReference type="InterPro" id="IPR011042">
    <property type="entry name" value="6-blade_b-propeller_TolB-like"/>
</dbReference>
<reference evidence="3" key="1">
    <citation type="submission" date="2018-05" db="EMBL/GenBank/DDBJ databases">
        <authorList>
            <person name="Lanie J.A."/>
            <person name="Ng W.-L."/>
            <person name="Kazmierczak K.M."/>
            <person name="Andrzejewski T.M."/>
            <person name="Davidsen T.M."/>
            <person name="Wayne K.J."/>
            <person name="Tettelin H."/>
            <person name="Glass J.I."/>
            <person name="Rusch D."/>
            <person name="Podicherti R."/>
            <person name="Tsui H.-C.T."/>
            <person name="Winkler M.E."/>
        </authorList>
    </citation>
    <scope>NUCLEOTIDE SEQUENCE</scope>
</reference>
<dbReference type="PANTHER" id="PTHR46388">
    <property type="entry name" value="NHL REPEAT-CONTAINING PROTEIN 2"/>
    <property type="match status" value="1"/>
</dbReference>
<evidence type="ECO:0000313" key="3">
    <source>
        <dbReference type="EMBL" id="SVE38709.1"/>
    </source>
</evidence>
<dbReference type="PROSITE" id="PS51125">
    <property type="entry name" value="NHL"/>
    <property type="match status" value="1"/>
</dbReference>
<feature type="non-terminal residue" evidence="3">
    <location>
        <position position="238"/>
    </location>
</feature>
<dbReference type="Pfam" id="PF01436">
    <property type="entry name" value="NHL"/>
    <property type="match status" value="1"/>
</dbReference>
<gene>
    <name evidence="3" type="ORF">METZ01_LOCUS491563</name>
</gene>
<dbReference type="PANTHER" id="PTHR46388:SF2">
    <property type="entry name" value="NHL REPEAT-CONTAINING PROTEIN 2"/>
    <property type="match status" value="1"/>
</dbReference>